<protein>
    <submittedName>
        <fullName evidence="3">Uncharacterized protein</fullName>
    </submittedName>
</protein>
<reference evidence="3" key="1">
    <citation type="journal article" date="2020" name="Stud. Mycol.">
        <title>101 Dothideomycetes genomes: a test case for predicting lifestyles and emergence of pathogens.</title>
        <authorList>
            <person name="Haridas S."/>
            <person name="Albert R."/>
            <person name="Binder M."/>
            <person name="Bloem J."/>
            <person name="Labutti K."/>
            <person name="Salamov A."/>
            <person name="Andreopoulos B."/>
            <person name="Baker S."/>
            <person name="Barry K."/>
            <person name="Bills G."/>
            <person name="Bluhm B."/>
            <person name="Cannon C."/>
            <person name="Castanera R."/>
            <person name="Culley D."/>
            <person name="Daum C."/>
            <person name="Ezra D."/>
            <person name="Gonzalez J."/>
            <person name="Henrissat B."/>
            <person name="Kuo A."/>
            <person name="Liang C."/>
            <person name="Lipzen A."/>
            <person name="Lutzoni F."/>
            <person name="Magnuson J."/>
            <person name="Mondo S."/>
            <person name="Nolan M."/>
            <person name="Ohm R."/>
            <person name="Pangilinan J."/>
            <person name="Park H.-J."/>
            <person name="Ramirez L."/>
            <person name="Alfaro M."/>
            <person name="Sun H."/>
            <person name="Tritt A."/>
            <person name="Yoshinaga Y."/>
            <person name="Zwiers L.-H."/>
            <person name="Turgeon B."/>
            <person name="Goodwin S."/>
            <person name="Spatafora J."/>
            <person name="Crous P."/>
            <person name="Grigoriev I."/>
        </authorList>
    </citation>
    <scope>NUCLEOTIDE SEQUENCE</scope>
    <source>
        <strain evidence="3">HMLAC05119</strain>
    </source>
</reference>
<dbReference type="Proteomes" id="UP000800096">
    <property type="component" value="Unassembled WGS sequence"/>
</dbReference>
<feature type="region of interest" description="Disordered" evidence="1">
    <location>
        <begin position="335"/>
        <end position="371"/>
    </location>
</feature>
<feature type="compositionally biased region" description="Polar residues" evidence="1">
    <location>
        <begin position="231"/>
        <end position="240"/>
    </location>
</feature>
<dbReference type="EMBL" id="ML979139">
    <property type="protein sequence ID" value="KAF1913089.1"/>
    <property type="molecule type" value="Genomic_DNA"/>
</dbReference>
<keyword evidence="4" id="KW-1185">Reference proteome</keyword>
<feature type="transmembrane region" description="Helical" evidence="2">
    <location>
        <begin position="143"/>
        <end position="166"/>
    </location>
</feature>
<evidence type="ECO:0000256" key="2">
    <source>
        <dbReference type="SAM" id="Phobius"/>
    </source>
</evidence>
<feature type="transmembrane region" description="Helical" evidence="2">
    <location>
        <begin position="116"/>
        <end position="137"/>
    </location>
</feature>
<feature type="compositionally biased region" description="Polar residues" evidence="1">
    <location>
        <begin position="285"/>
        <end position="298"/>
    </location>
</feature>
<feature type="compositionally biased region" description="Low complexity" evidence="1">
    <location>
        <begin position="352"/>
        <end position="361"/>
    </location>
</feature>
<feature type="region of interest" description="Disordered" evidence="1">
    <location>
        <begin position="285"/>
        <end position="307"/>
    </location>
</feature>
<gene>
    <name evidence="3" type="ORF">BDU57DRAFT_457956</name>
</gene>
<dbReference type="OrthoDB" id="4492972at2759"/>
<keyword evidence="2" id="KW-1133">Transmembrane helix</keyword>
<sequence length="371" mass="41082">LHQQGLRTKMTDQAPEHLISKYRYEVLFGTWLLITGGTFLRISRQPYSARLKIEQYESIFKGTSLSAVLLGMGMTPTRSTARRFPSPNFTSHIQTSSKMRIGRGSSSVEFNMWNPIYALAPFVLLMLSIPLGIFAVITTSIAVSLLAGRAFVVYIQLTVALIGAYISPNTDPTRKEPASTSRQWPLTTSPERTPLIRERRHRRNEIISSTSSQETIVPARRSAHLTINSGSSNAFFPTSETTRDFEGVGGWRSPGDEDEEALWMGMNSRLQPPTDAHRRYTRSLSCATSPGHRSSANSEAFRMSPVHSRARTPVRFALENGDDYFPPQSSMAAYAASNVSEPNSHHQRRKSGSSSSSTSSGIMMTVKEAGE</sequence>
<accession>A0A6A5QCJ0</accession>
<organism evidence="3 4">
    <name type="scientific">Ampelomyces quisqualis</name>
    <name type="common">Powdery mildew agent</name>
    <dbReference type="NCBI Taxonomy" id="50730"/>
    <lineage>
        <taxon>Eukaryota</taxon>
        <taxon>Fungi</taxon>
        <taxon>Dikarya</taxon>
        <taxon>Ascomycota</taxon>
        <taxon>Pezizomycotina</taxon>
        <taxon>Dothideomycetes</taxon>
        <taxon>Pleosporomycetidae</taxon>
        <taxon>Pleosporales</taxon>
        <taxon>Pleosporineae</taxon>
        <taxon>Phaeosphaeriaceae</taxon>
        <taxon>Ampelomyces</taxon>
    </lineage>
</organism>
<keyword evidence="2" id="KW-0472">Membrane</keyword>
<evidence type="ECO:0000313" key="3">
    <source>
        <dbReference type="EMBL" id="KAF1913089.1"/>
    </source>
</evidence>
<dbReference type="AlphaFoldDB" id="A0A6A5QCJ0"/>
<feature type="non-terminal residue" evidence="3">
    <location>
        <position position="1"/>
    </location>
</feature>
<feature type="transmembrane region" description="Helical" evidence="2">
    <location>
        <begin position="22"/>
        <end position="42"/>
    </location>
</feature>
<evidence type="ECO:0000313" key="4">
    <source>
        <dbReference type="Proteomes" id="UP000800096"/>
    </source>
</evidence>
<feature type="region of interest" description="Disordered" evidence="1">
    <location>
        <begin position="231"/>
        <end position="253"/>
    </location>
</feature>
<keyword evidence="2" id="KW-0812">Transmembrane</keyword>
<proteinExistence type="predicted"/>
<name>A0A6A5QCJ0_AMPQU</name>
<evidence type="ECO:0000256" key="1">
    <source>
        <dbReference type="SAM" id="MobiDB-lite"/>
    </source>
</evidence>